<keyword evidence="1 3" id="KW-0963">Cytoplasm</keyword>
<dbReference type="HAMAP" id="MF_00187">
    <property type="entry name" value="FdhD"/>
    <property type="match status" value="1"/>
</dbReference>
<keyword evidence="5" id="KW-1185">Reference proteome</keyword>
<dbReference type="Pfam" id="PF02634">
    <property type="entry name" value="FdhD-NarQ"/>
    <property type="match status" value="1"/>
</dbReference>
<evidence type="ECO:0000256" key="3">
    <source>
        <dbReference type="HAMAP-Rule" id="MF_00187"/>
    </source>
</evidence>
<dbReference type="Gene3D" id="3.40.140.10">
    <property type="entry name" value="Cytidine Deaminase, domain 2"/>
    <property type="match status" value="1"/>
</dbReference>
<dbReference type="EMBL" id="JAUSTP010000008">
    <property type="protein sequence ID" value="MDQ0189550.1"/>
    <property type="molecule type" value="Genomic_DNA"/>
</dbReference>
<comment type="caution">
    <text evidence="4">The sequence shown here is derived from an EMBL/GenBank/DDBJ whole genome shotgun (WGS) entry which is preliminary data.</text>
</comment>
<dbReference type="Proteomes" id="UP001232973">
    <property type="component" value="Unassembled WGS sequence"/>
</dbReference>
<protein>
    <recommendedName>
        <fullName evidence="3">Sulfur carrier protein FdhD</fullName>
    </recommendedName>
</protein>
<feature type="active site" description="Cysteine persulfide intermediate" evidence="3">
    <location>
        <position position="131"/>
    </location>
</feature>
<dbReference type="PIRSF" id="PIRSF015626">
    <property type="entry name" value="FdhD"/>
    <property type="match status" value="1"/>
</dbReference>
<dbReference type="InterPro" id="IPR016193">
    <property type="entry name" value="Cytidine_deaminase-like"/>
</dbReference>
<dbReference type="PANTHER" id="PTHR30592:SF1">
    <property type="entry name" value="SULFUR CARRIER PROTEIN FDHD"/>
    <property type="match status" value="1"/>
</dbReference>
<reference evidence="4 5" key="1">
    <citation type="submission" date="2023-07" db="EMBL/GenBank/DDBJ databases">
        <title>Genomic Encyclopedia of Type Strains, Phase IV (KMG-IV): sequencing the most valuable type-strain genomes for metagenomic binning, comparative biology and taxonomic classification.</title>
        <authorList>
            <person name="Goeker M."/>
        </authorList>
    </citation>
    <scope>NUCLEOTIDE SEQUENCE [LARGE SCALE GENOMIC DNA]</scope>
    <source>
        <strain evidence="4 5">DSM 4006</strain>
    </source>
</reference>
<proteinExistence type="inferred from homology"/>
<dbReference type="SUPFAM" id="SSF53927">
    <property type="entry name" value="Cytidine deaminase-like"/>
    <property type="match status" value="1"/>
</dbReference>
<name>A0ABT9XGW1_9BACL</name>
<evidence type="ECO:0000256" key="1">
    <source>
        <dbReference type="ARBA" id="ARBA00022490"/>
    </source>
</evidence>
<gene>
    <name evidence="3" type="primary">fdhD</name>
    <name evidence="4" type="ORF">J2S03_001382</name>
</gene>
<organism evidence="4 5">
    <name type="scientific">Alicyclobacillus cycloheptanicus</name>
    <dbReference type="NCBI Taxonomy" id="1457"/>
    <lineage>
        <taxon>Bacteria</taxon>
        <taxon>Bacillati</taxon>
        <taxon>Bacillota</taxon>
        <taxon>Bacilli</taxon>
        <taxon>Bacillales</taxon>
        <taxon>Alicyclobacillaceae</taxon>
        <taxon>Alicyclobacillus</taxon>
    </lineage>
</organism>
<keyword evidence="2 3" id="KW-0501">Molybdenum cofactor biosynthesis</keyword>
<accession>A0ABT9XGW1</accession>
<comment type="similarity">
    <text evidence="3">Belongs to the FdhD family.</text>
</comment>
<evidence type="ECO:0000313" key="5">
    <source>
        <dbReference type="Proteomes" id="UP001232973"/>
    </source>
</evidence>
<evidence type="ECO:0000313" key="4">
    <source>
        <dbReference type="EMBL" id="MDQ0189550.1"/>
    </source>
</evidence>
<dbReference type="InterPro" id="IPR003786">
    <property type="entry name" value="FdhD"/>
</dbReference>
<evidence type="ECO:0000256" key="2">
    <source>
        <dbReference type="ARBA" id="ARBA00023150"/>
    </source>
</evidence>
<sequence>MSEQQTSHDNRIEAAGQLGADGLPLTMHRPIVRFTNGAAPSGTEQLDDEVASEYALTIYVNDRELATVVCTPEYMEDLVIGFLASEGVIRSIDQVESLTLSRLRGTARVKTKHAVNFNQDYYNKRYIASCCGKSRQTFYFTNDAHTAKYVDDDVQIHPDDVFRLMNQMEASADLFRQTGGVHMAALCDTRQVLLGRTDIGRHNALDKLFGHALRTRVDLHGKLITFSGRLSSEVLLKVSKIGVGIVLAKSAPTALAIEMADELGITAVGFVRGKSFNVYTHPWRIVGAQPSASQ</sequence>
<comment type="function">
    <text evidence="3">Required for formate dehydrogenase (FDH) activity. Acts as a sulfur carrier protein that transfers sulfur from IscS to the molybdenum cofactor prior to its insertion into FDH.</text>
</comment>
<dbReference type="PANTHER" id="PTHR30592">
    <property type="entry name" value="FORMATE DEHYDROGENASE"/>
    <property type="match status" value="1"/>
</dbReference>
<dbReference type="NCBIfam" id="TIGR00129">
    <property type="entry name" value="fdhD_narQ"/>
    <property type="match status" value="1"/>
</dbReference>
<dbReference type="Gene3D" id="3.10.20.10">
    <property type="match status" value="1"/>
</dbReference>
<comment type="subcellular location">
    <subcellularLocation>
        <location evidence="3">Cytoplasm</location>
    </subcellularLocation>
</comment>
<comment type="caution">
    <text evidence="3">Lacks conserved residue(s) required for the propagation of feature annotation.</text>
</comment>